<protein>
    <recommendedName>
        <fullName evidence="3">F-box domain-containing protein</fullName>
    </recommendedName>
</protein>
<dbReference type="EMBL" id="KZ293673">
    <property type="protein sequence ID" value="PBK88326.1"/>
    <property type="molecule type" value="Genomic_DNA"/>
</dbReference>
<reference evidence="2" key="1">
    <citation type="journal article" date="2017" name="Nat. Ecol. Evol.">
        <title>Genome expansion and lineage-specific genetic innovations in the forest pathogenic fungi Armillaria.</title>
        <authorList>
            <person name="Sipos G."/>
            <person name="Prasanna A.N."/>
            <person name="Walter M.C."/>
            <person name="O'Connor E."/>
            <person name="Balint B."/>
            <person name="Krizsan K."/>
            <person name="Kiss B."/>
            <person name="Hess J."/>
            <person name="Varga T."/>
            <person name="Slot J."/>
            <person name="Riley R."/>
            <person name="Boka B."/>
            <person name="Rigling D."/>
            <person name="Barry K."/>
            <person name="Lee J."/>
            <person name="Mihaltcheva S."/>
            <person name="LaButti K."/>
            <person name="Lipzen A."/>
            <person name="Waldron R."/>
            <person name="Moloney N.M."/>
            <person name="Sperisen C."/>
            <person name="Kredics L."/>
            <person name="Vagvoelgyi C."/>
            <person name="Patrignani A."/>
            <person name="Fitzpatrick D."/>
            <person name="Nagy I."/>
            <person name="Doyle S."/>
            <person name="Anderson J.B."/>
            <person name="Grigoriev I.V."/>
            <person name="Gueldener U."/>
            <person name="Muensterkoetter M."/>
            <person name="Nagy L.G."/>
        </authorList>
    </citation>
    <scope>NUCLEOTIDE SEQUENCE [LARGE SCALE GENOMIC DNA]</scope>
    <source>
        <strain evidence="2">Ar21-2</strain>
    </source>
</reference>
<keyword evidence="2" id="KW-1185">Reference proteome</keyword>
<dbReference type="OrthoDB" id="2895247at2759"/>
<name>A0A2H3DLJ3_ARMGA</name>
<dbReference type="InParanoid" id="A0A2H3DLJ3"/>
<dbReference type="STRING" id="47427.A0A2H3DLJ3"/>
<sequence>MSIIEHFPCLETLVLYEINEWYRSELMDSTTKEGVRTLRVLSFMGSAIFRVLRLPDLRCLEVVDESPDVNALLPFFASSLVLTQIRFDNLAIRDTDLLRILDETPQLKRLAVVECKEVLKCFAVTDKLLNNEIEEGNVLDVLEARHGCGTLTSAVIGVRGGGELKESTLARIQSLREQKMSYCEYFSDGLTDLLTFYGS</sequence>
<organism evidence="1 2">
    <name type="scientific">Armillaria gallica</name>
    <name type="common">Bulbous honey fungus</name>
    <name type="synonym">Armillaria bulbosa</name>
    <dbReference type="NCBI Taxonomy" id="47427"/>
    <lineage>
        <taxon>Eukaryota</taxon>
        <taxon>Fungi</taxon>
        <taxon>Dikarya</taxon>
        <taxon>Basidiomycota</taxon>
        <taxon>Agaricomycotina</taxon>
        <taxon>Agaricomycetes</taxon>
        <taxon>Agaricomycetidae</taxon>
        <taxon>Agaricales</taxon>
        <taxon>Marasmiineae</taxon>
        <taxon>Physalacriaceae</taxon>
        <taxon>Armillaria</taxon>
    </lineage>
</organism>
<gene>
    <name evidence="1" type="ORF">ARMGADRAFT_1034006</name>
</gene>
<evidence type="ECO:0000313" key="2">
    <source>
        <dbReference type="Proteomes" id="UP000217790"/>
    </source>
</evidence>
<dbReference type="Proteomes" id="UP000217790">
    <property type="component" value="Unassembled WGS sequence"/>
</dbReference>
<dbReference type="InterPro" id="IPR032675">
    <property type="entry name" value="LRR_dom_sf"/>
</dbReference>
<dbReference type="Gene3D" id="3.80.10.10">
    <property type="entry name" value="Ribonuclease Inhibitor"/>
    <property type="match status" value="1"/>
</dbReference>
<dbReference type="AlphaFoldDB" id="A0A2H3DLJ3"/>
<evidence type="ECO:0000313" key="1">
    <source>
        <dbReference type="EMBL" id="PBK88326.1"/>
    </source>
</evidence>
<accession>A0A2H3DLJ3</accession>
<proteinExistence type="predicted"/>
<evidence type="ECO:0008006" key="3">
    <source>
        <dbReference type="Google" id="ProtNLM"/>
    </source>
</evidence>